<dbReference type="AlphaFoldDB" id="A0A1H5V2P6"/>
<proteinExistence type="inferred from homology"/>
<dbReference type="Gene3D" id="3.90.470.20">
    <property type="entry name" value="4'-phosphopantetheinyl transferase domain"/>
    <property type="match status" value="1"/>
</dbReference>
<protein>
    <submittedName>
        <fullName evidence="4">4'-phosphopantetheinyl transferase</fullName>
    </submittedName>
</protein>
<dbReference type="RefSeq" id="WP_103915660.1">
    <property type="nucleotide sequence ID" value="NZ_FNUV01000004.1"/>
</dbReference>
<sequence length="186" mass="21518">MKILVSEDIWSFNLEAALREISEQRREQALKFKYEQGQRLCVLAYQLLKQALKEEYGITENPIFEYNEHGKPSIVGHPEIFFNLSHCKEAAVCAISDQPVGIDVESIREFKESLMRYTMNDDETEQITQSAQPDASFISLWTMKEATLKLLGTGISSDLKTVIDPTKYKYTTVNRQRYIYTISEFL</sequence>
<name>A0A1H5V2P6_XYLRU</name>
<dbReference type="GO" id="GO:0000287">
    <property type="term" value="F:magnesium ion binding"/>
    <property type="evidence" value="ECO:0007669"/>
    <property type="project" value="InterPro"/>
</dbReference>
<organism evidence="4 5">
    <name type="scientific">Xylanibacter ruminicola</name>
    <name type="common">Prevotella ruminicola</name>
    <dbReference type="NCBI Taxonomy" id="839"/>
    <lineage>
        <taxon>Bacteria</taxon>
        <taxon>Pseudomonadati</taxon>
        <taxon>Bacteroidota</taxon>
        <taxon>Bacteroidia</taxon>
        <taxon>Bacteroidales</taxon>
        <taxon>Prevotellaceae</taxon>
        <taxon>Xylanibacter</taxon>
    </lineage>
</organism>
<evidence type="ECO:0000313" key="4">
    <source>
        <dbReference type="EMBL" id="SEF81008.1"/>
    </source>
</evidence>
<reference evidence="4 5" key="1">
    <citation type="submission" date="2016-10" db="EMBL/GenBank/DDBJ databases">
        <authorList>
            <person name="de Groot N.N."/>
        </authorList>
    </citation>
    <scope>NUCLEOTIDE SEQUENCE [LARGE SCALE GENOMIC DNA]</scope>
    <source>
        <strain evidence="4 5">AR32</strain>
    </source>
</reference>
<dbReference type="InterPro" id="IPR050559">
    <property type="entry name" value="P-Pant_transferase_sf"/>
</dbReference>
<gene>
    <name evidence="4" type="ORF">SAMN05216354_1678</name>
</gene>
<dbReference type="GO" id="GO:0005829">
    <property type="term" value="C:cytosol"/>
    <property type="evidence" value="ECO:0007669"/>
    <property type="project" value="TreeGrafter"/>
</dbReference>
<keyword evidence="2 4" id="KW-0808">Transferase</keyword>
<dbReference type="Proteomes" id="UP000236735">
    <property type="component" value="Unassembled WGS sequence"/>
</dbReference>
<comment type="similarity">
    <text evidence="1">Belongs to the P-Pant transferase superfamily. Gsp/Sfp/HetI/AcpT family.</text>
</comment>
<dbReference type="PANTHER" id="PTHR12215">
    <property type="entry name" value="PHOSPHOPANTETHEINE TRANSFERASE"/>
    <property type="match status" value="1"/>
</dbReference>
<dbReference type="SUPFAM" id="SSF56214">
    <property type="entry name" value="4'-phosphopantetheinyl transferase"/>
    <property type="match status" value="2"/>
</dbReference>
<dbReference type="InterPro" id="IPR008278">
    <property type="entry name" value="4-PPantetheinyl_Trfase_dom"/>
</dbReference>
<dbReference type="InterPro" id="IPR037143">
    <property type="entry name" value="4-PPantetheinyl_Trfase_dom_sf"/>
</dbReference>
<evidence type="ECO:0000256" key="1">
    <source>
        <dbReference type="ARBA" id="ARBA00010990"/>
    </source>
</evidence>
<dbReference type="EMBL" id="FNUV01000004">
    <property type="protein sequence ID" value="SEF81008.1"/>
    <property type="molecule type" value="Genomic_DNA"/>
</dbReference>
<accession>A0A1H5V2P6</accession>
<dbReference type="GO" id="GO:0019878">
    <property type="term" value="P:lysine biosynthetic process via aminoadipic acid"/>
    <property type="evidence" value="ECO:0007669"/>
    <property type="project" value="TreeGrafter"/>
</dbReference>
<evidence type="ECO:0000313" key="5">
    <source>
        <dbReference type="Proteomes" id="UP000236735"/>
    </source>
</evidence>
<dbReference type="PANTHER" id="PTHR12215:SF10">
    <property type="entry name" value="L-AMINOADIPATE-SEMIALDEHYDE DEHYDROGENASE-PHOSPHOPANTETHEINYL TRANSFERASE"/>
    <property type="match status" value="1"/>
</dbReference>
<evidence type="ECO:0000259" key="3">
    <source>
        <dbReference type="Pfam" id="PF01648"/>
    </source>
</evidence>
<feature type="domain" description="4'-phosphopantetheinyl transferase" evidence="3">
    <location>
        <begin position="99"/>
        <end position="161"/>
    </location>
</feature>
<dbReference type="Pfam" id="PF01648">
    <property type="entry name" value="ACPS"/>
    <property type="match status" value="1"/>
</dbReference>
<dbReference type="GO" id="GO:0008897">
    <property type="term" value="F:holo-[acyl-carrier-protein] synthase activity"/>
    <property type="evidence" value="ECO:0007669"/>
    <property type="project" value="InterPro"/>
</dbReference>
<evidence type="ECO:0000256" key="2">
    <source>
        <dbReference type="ARBA" id="ARBA00022679"/>
    </source>
</evidence>